<feature type="coiled-coil region" evidence="1">
    <location>
        <begin position="127"/>
        <end position="154"/>
    </location>
</feature>
<evidence type="ECO:0000256" key="2">
    <source>
        <dbReference type="SAM" id="MobiDB-lite"/>
    </source>
</evidence>
<feature type="compositionally biased region" description="Basic and acidic residues" evidence="2">
    <location>
        <begin position="55"/>
        <end position="67"/>
    </location>
</feature>
<organism evidence="3 4">
    <name type="scientific">Cladophialophora chaetospira</name>
    <dbReference type="NCBI Taxonomy" id="386627"/>
    <lineage>
        <taxon>Eukaryota</taxon>
        <taxon>Fungi</taxon>
        <taxon>Dikarya</taxon>
        <taxon>Ascomycota</taxon>
        <taxon>Pezizomycotina</taxon>
        <taxon>Eurotiomycetes</taxon>
        <taxon>Chaetothyriomycetidae</taxon>
        <taxon>Chaetothyriales</taxon>
        <taxon>Herpotrichiellaceae</taxon>
        <taxon>Cladophialophora</taxon>
    </lineage>
</organism>
<feature type="region of interest" description="Disordered" evidence="2">
    <location>
        <begin position="1"/>
        <end position="67"/>
    </location>
</feature>
<dbReference type="Proteomes" id="UP001172673">
    <property type="component" value="Unassembled WGS sequence"/>
</dbReference>
<proteinExistence type="predicted"/>
<evidence type="ECO:0000313" key="3">
    <source>
        <dbReference type="EMBL" id="KAJ9610337.1"/>
    </source>
</evidence>
<protein>
    <submittedName>
        <fullName evidence="3">Uncharacterized protein</fullName>
    </submittedName>
</protein>
<dbReference type="AlphaFoldDB" id="A0AA39CJA2"/>
<keyword evidence="1" id="KW-0175">Coiled coil</keyword>
<accession>A0AA39CJA2</accession>
<reference evidence="3" key="1">
    <citation type="submission" date="2022-10" db="EMBL/GenBank/DDBJ databases">
        <title>Culturing micro-colonial fungi from biological soil crusts in the Mojave desert and describing Neophaeococcomyces mojavensis, and introducing the new genera and species Taxawa tesnikishii.</title>
        <authorList>
            <person name="Kurbessoian T."/>
            <person name="Stajich J.E."/>
        </authorList>
    </citation>
    <scope>NUCLEOTIDE SEQUENCE</scope>
    <source>
        <strain evidence="3">TK_41</strain>
    </source>
</reference>
<feature type="compositionally biased region" description="Polar residues" evidence="2">
    <location>
        <begin position="33"/>
        <end position="54"/>
    </location>
</feature>
<name>A0AA39CJA2_9EURO</name>
<comment type="caution">
    <text evidence="3">The sequence shown here is derived from an EMBL/GenBank/DDBJ whole genome shotgun (WGS) entry which is preliminary data.</text>
</comment>
<evidence type="ECO:0000256" key="1">
    <source>
        <dbReference type="SAM" id="Coils"/>
    </source>
</evidence>
<dbReference type="EMBL" id="JAPDRK010000007">
    <property type="protein sequence ID" value="KAJ9610337.1"/>
    <property type="molecule type" value="Genomic_DNA"/>
</dbReference>
<gene>
    <name evidence="3" type="ORF">H2200_005114</name>
</gene>
<sequence>MEGRSSVAWRKPELAANEQPLFGAPPSKYELGSESSQSRGTPTEYDSISATNTSESRKHGPRSDDGKQVLQVEKTISPLPQATQLPLVTEQQEDEIVPSAAQLMTDINVMKARERELADTIDADESLRRLKAEHAALQQRIAVAEMQAAEMRRKHGAGGSA</sequence>
<evidence type="ECO:0000313" key="4">
    <source>
        <dbReference type="Proteomes" id="UP001172673"/>
    </source>
</evidence>
<keyword evidence="4" id="KW-1185">Reference proteome</keyword>